<evidence type="ECO:0000313" key="1">
    <source>
        <dbReference type="EMBL" id="KAJ4974191.1"/>
    </source>
</evidence>
<dbReference type="EMBL" id="JAMYWD010000004">
    <property type="protein sequence ID" value="KAJ4974191.1"/>
    <property type="molecule type" value="Genomic_DNA"/>
</dbReference>
<protein>
    <submittedName>
        <fullName evidence="1">Uncharacterized protein</fullName>
    </submittedName>
</protein>
<keyword evidence="2" id="KW-1185">Reference proteome</keyword>
<name>A0A9Q0KPX2_9MAGN</name>
<accession>A0A9Q0KPX2</accession>
<evidence type="ECO:0000313" key="2">
    <source>
        <dbReference type="Proteomes" id="UP001141806"/>
    </source>
</evidence>
<comment type="caution">
    <text evidence="1">The sequence shown here is derived from an EMBL/GenBank/DDBJ whole genome shotgun (WGS) entry which is preliminary data.</text>
</comment>
<gene>
    <name evidence="1" type="ORF">NE237_007365</name>
</gene>
<sequence>MSQCLFASSLYLSFMEFNSPNVSLPSSSLLYMEKKRSINYEDGEESGTDGDEKVRSLMTGQQIQLLRSSILDSLDPLSGKFVLLTINFDMMLPSIVAFRVFFSWLRWE</sequence>
<dbReference type="Proteomes" id="UP001141806">
    <property type="component" value="Unassembled WGS sequence"/>
</dbReference>
<organism evidence="1 2">
    <name type="scientific">Protea cynaroides</name>
    <dbReference type="NCBI Taxonomy" id="273540"/>
    <lineage>
        <taxon>Eukaryota</taxon>
        <taxon>Viridiplantae</taxon>
        <taxon>Streptophyta</taxon>
        <taxon>Embryophyta</taxon>
        <taxon>Tracheophyta</taxon>
        <taxon>Spermatophyta</taxon>
        <taxon>Magnoliopsida</taxon>
        <taxon>Proteales</taxon>
        <taxon>Proteaceae</taxon>
        <taxon>Protea</taxon>
    </lineage>
</organism>
<reference evidence="1" key="1">
    <citation type="journal article" date="2023" name="Plant J.">
        <title>The genome of the king protea, Protea cynaroides.</title>
        <authorList>
            <person name="Chang J."/>
            <person name="Duong T.A."/>
            <person name="Schoeman C."/>
            <person name="Ma X."/>
            <person name="Roodt D."/>
            <person name="Barker N."/>
            <person name="Li Z."/>
            <person name="Van de Peer Y."/>
            <person name="Mizrachi E."/>
        </authorList>
    </citation>
    <scope>NUCLEOTIDE SEQUENCE</scope>
    <source>
        <tissue evidence="1">Young leaves</tissue>
    </source>
</reference>
<dbReference type="AlphaFoldDB" id="A0A9Q0KPX2"/>
<proteinExistence type="predicted"/>